<sequence length="33" mass="3950">MAYSDFKLNDLIKDLHRCLTNAKEIKLRLFIEP</sequence>
<evidence type="ECO:0000313" key="2">
    <source>
        <dbReference type="Proteomes" id="UP001050975"/>
    </source>
</evidence>
<keyword evidence="2" id="KW-1185">Reference proteome</keyword>
<dbReference type="EMBL" id="BLAY01000045">
    <property type="protein sequence ID" value="GET38456.1"/>
    <property type="molecule type" value="Genomic_DNA"/>
</dbReference>
<name>A0AAV3XCS4_9CYAN</name>
<protein>
    <recommendedName>
        <fullName evidence="3">Transposase</fullName>
    </recommendedName>
</protein>
<dbReference type="Proteomes" id="UP001050975">
    <property type="component" value="Unassembled WGS sequence"/>
</dbReference>
<reference evidence="1" key="1">
    <citation type="submission" date="2019-10" db="EMBL/GenBank/DDBJ databases">
        <title>Draft genome sequece of Microseira wollei NIES-4236.</title>
        <authorList>
            <person name="Yamaguchi H."/>
            <person name="Suzuki S."/>
            <person name="Kawachi M."/>
        </authorList>
    </citation>
    <scope>NUCLEOTIDE SEQUENCE</scope>
    <source>
        <strain evidence="1">NIES-4236</strain>
    </source>
</reference>
<evidence type="ECO:0000313" key="1">
    <source>
        <dbReference type="EMBL" id="GET38456.1"/>
    </source>
</evidence>
<organism evidence="1 2">
    <name type="scientific">Microseira wollei NIES-4236</name>
    <dbReference type="NCBI Taxonomy" id="2530354"/>
    <lineage>
        <taxon>Bacteria</taxon>
        <taxon>Bacillati</taxon>
        <taxon>Cyanobacteriota</taxon>
        <taxon>Cyanophyceae</taxon>
        <taxon>Oscillatoriophycideae</taxon>
        <taxon>Aerosakkonematales</taxon>
        <taxon>Aerosakkonemataceae</taxon>
        <taxon>Microseira</taxon>
    </lineage>
</organism>
<dbReference type="AlphaFoldDB" id="A0AAV3XCS4"/>
<accession>A0AAV3XCS4</accession>
<evidence type="ECO:0008006" key="3">
    <source>
        <dbReference type="Google" id="ProtNLM"/>
    </source>
</evidence>
<gene>
    <name evidence="1" type="ORF">MiSe_32140</name>
</gene>
<proteinExistence type="predicted"/>
<comment type="caution">
    <text evidence="1">The sequence shown here is derived from an EMBL/GenBank/DDBJ whole genome shotgun (WGS) entry which is preliminary data.</text>
</comment>